<evidence type="ECO:0000313" key="2">
    <source>
        <dbReference type="EMBL" id="VTH33729.1"/>
    </source>
</evidence>
<accession>A0A0E9GVR9</accession>
<name>A0A0E9GVR9_STREE</name>
<dbReference type="EMBL" id="CABDQT010000028">
    <property type="protein sequence ID" value="VTH33729.1"/>
    <property type="molecule type" value="Genomic_DNA"/>
</dbReference>
<evidence type="ECO:0000313" key="4">
    <source>
        <dbReference type="Proteomes" id="UP000314107"/>
    </source>
</evidence>
<gene>
    <name evidence="1" type="ORF">ERS019209_00620</name>
    <name evidence="2" type="ORF">SAMEA3171064_01993</name>
</gene>
<dbReference type="OrthoDB" id="2224295at2"/>
<dbReference type="RefSeq" id="WP_000528517.1">
    <property type="nucleotide sequence ID" value="NZ_AP026915.1"/>
</dbReference>
<evidence type="ECO:0000313" key="1">
    <source>
        <dbReference type="EMBL" id="CEX62342.1"/>
    </source>
</evidence>
<evidence type="ECO:0000313" key="3">
    <source>
        <dbReference type="Proteomes" id="UP000048507"/>
    </source>
</evidence>
<reference evidence="1 3" key="1">
    <citation type="submission" date="2015-03" db="EMBL/GenBank/DDBJ databases">
        <authorList>
            <consortium name="Pathogen Informatics"/>
            <person name="Murphy D."/>
        </authorList>
    </citation>
    <scope>NUCLEOTIDE SEQUENCE [LARGE SCALE GENOMIC DNA]</scope>
    <source>
        <strain evidence="1">SMRU51</strain>
        <strain evidence="3">type strain: N</strain>
    </source>
</reference>
<dbReference type="Proteomes" id="UP000314107">
    <property type="component" value="Unassembled WGS sequence"/>
</dbReference>
<protein>
    <submittedName>
        <fullName evidence="1">Uncharacterized protein</fullName>
    </submittedName>
</protein>
<dbReference type="AlphaFoldDB" id="A0A0E9GVR9"/>
<sequence length="76" mass="8454">MGNTIYFLEKKSSLERGASVKEILEENLEASHDYTSVLVVSLDKDGEINLGYSWDSSLQALGMLDVAKNYILNVIN</sequence>
<dbReference type="Proteomes" id="UP000048507">
    <property type="component" value="Unassembled WGS sequence"/>
</dbReference>
<dbReference type="EMBL" id="CFFA01000004">
    <property type="protein sequence ID" value="CEX62342.1"/>
    <property type="molecule type" value="Genomic_DNA"/>
</dbReference>
<proteinExistence type="predicted"/>
<reference evidence="2 4" key="2">
    <citation type="submission" date="2019-04" db="EMBL/GenBank/DDBJ databases">
        <authorList>
            <consortium name="Pathogen Informatics"/>
        </authorList>
    </citation>
    <scope>NUCLEOTIDE SEQUENCE [LARGE SCALE GENOMIC DNA]</scope>
    <source>
        <strain evidence="2 4">GPSC129</strain>
    </source>
</reference>
<organism evidence="1 3">
    <name type="scientific">Streptococcus pneumoniae</name>
    <dbReference type="NCBI Taxonomy" id="1313"/>
    <lineage>
        <taxon>Bacteria</taxon>
        <taxon>Bacillati</taxon>
        <taxon>Bacillota</taxon>
        <taxon>Bacilli</taxon>
        <taxon>Lactobacillales</taxon>
        <taxon>Streptococcaceae</taxon>
        <taxon>Streptococcus</taxon>
    </lineage>
</organism>